<dbReference type="GO" id="GO:0000166">
    <property type="term" value="F:nucleotide binding"/>
    <property type="evidence" value="ECO:0007669"/>
    <property type="project" value="InterPro"/>
</dbReference>
<evidence type="ECO:0000259" key="1">
    <source>
        <dbReference type="Pfam" id="PF01408"/>
    </source>
</evidence>
<dbReference type="PANTHER" id="PTHR43054">
    <property type="match status" value="1"/>
</dbReference>
<evidence type="ECO:0000313" key="4">
    <source>
        <dbReference type="Proteomes" id="UP001209318"/>
    </source>
</evidence>
<dbReference type="InterPro" id="IPR000683">
    <property type="entry name" value="Gfo/Idh/MocA-like_OxRdtase_N"/>
</dbReference>
<dbReference type="EMBL" id="JAOUSF010000006">
    <property type="protein sequence ID" value="MCU9615113.1"/>
    <property type="molecule type" value="Genomic_DNA"/>
</dbReference>
<dbReference type="PANTHER" id="PTHR43054:SF1">
    <property type="entry name" value="SCYLLO-INOSITOL 2-DEHYDROGENASE (NADP(+)) IOLU"/>
    <property type="match status" value="1"/>
</dbReference>
<dbReference type="InterPro" id="IPR055170">
    <property type="entry name" value="GFO_IDH_MocA-like_dom"/>
</dbReference>
<dbReference type="Pfam" id="PF22725">
    <property type="entry name" value="GFO_IDH_MocA_C3"/>
    <property type="match status" value="1"/>
</dbReference>
<dbReference type="Proteomes" id="UP001209318">
    <property type="component" value="Unassembled WGS sequence"/>
</dbReference>
<dbReference type="SUPFAM" id="SSF55347">
    <property type="entry name" value="Glyceraldehyde-3-phosphate dehydrogenase-like, C-terminal domain"/>
    <property type="match status" value="1"/>
</dbReference>
<dbReference type="Gene3D" id="3.40.50.720">
    <property type="entry name" value="NAD(P)-binding Rossmann-like Domain"/>
    <property type="match status" value="1"/>
</dbReference>
<organism evidence="3 4">
    <name type="scientific">Perspicuibacillus lycopersici</name>
    <dbReference type="NCBI Taxonomy" id="1325689"/>
    <lineage>
        <taxon>Bacteria</taxon>
        <taxon>Bacillati</taxon>
        <taxon>Bacillota</taxon>
        <taxon>Bacilli</taxon>
        <taxon>Bacillales</taxon>
        <taxon>Bacillaceae</taxon>
        <taxon>Perspicuibacillus</taxon>
    </lineage>
</organism>
<accession>A0AAE3IV18</accession>
<dbReference type="RefSeq" id="WP_263074427.1">
    <property type="nucleotide sequence ID" value="NZ_JAOUSF010000006.1"/>
</dbReference>
<protein>
    <submittedName>
        <fullName evidence="3">Gfo/Idh/MocA family oxidoreductase</fullName>
    </submittedName>
</protein>
<gene>
    <name evidence="3" type="ORF">OEV98_16375</name>
</gene>
<proteinExistence type="predicted"/>
<comment type="caution">
    <text evidence="3">The sequence shown here is derived from an EMBL/GenBank/DDBJ whole genome shotgun (WGS) entry which is preliminary data.</text>
</comment>
<dbReference type="InterPro" id="IPR036291">
    <property type="entry name" value="NAD(P)-bd_dom_sf"/>
</dbReference>
<name>A0AAE3IV18_9BACI</name>
<reference evidence="3" key="1">
    <citation type="submission" date="2022-10" db="EMBL/GenBank/DDBJ databases">
        <title>Description of Fervidibacillus gen. nov. in the family Fervidibacillaceae fam. nov. with two species, Fervidibacillus albus sp. nov., and Fervidibacillus halotolerans sp. nov., isolated from tidal flat sediments.</title>
        <authorList>
            <person name="Kwon K.K."/>
            <person name="Yang S.-H."/>
        </authorList>
    </citation>
    <scope>NUCLEOTIDE SEQUENCE</scope>
    <source>
        <strain evidence="3">JCM 19140</strain>
    </source>
</reference>
<evidence type="ECO:0000259" key="2">
    <source>
        <dbReference type="Pfam" id="PF22725"/>
    </source>
</evidence>
<feature type="domain" description="GFO/IDH/MocA-like oxidoreductase" evidence="2">
    <location>
        <begin position="138"/>
        <end position="247"/>
    </location>
</feature>
<dbReference type="Gene3D" id="3.30.360.10">
    <property type="entry name" value="Dihydrodipicolinate Reductase, domain 2"/>
    <property type="match status" value="1"/>
</dbReference>
<dbReference type="SUPFAM" id="SSF51735">
    <property type="entry name" value="NAD(P)-binding Rossmann-fold domains"/>
    <property type="match status" value="1"/>
</dbReference>
<dbReference type="Pfam" id="PF01408">
    <property type="entry name" value="GFO_IDH_MocA"/>
    <property type="match status" value="1"/>
</dbReference>
<dbReference type="AlphaFoldDB" id="A0AAE3IV18"/>
<keyword evidence="4" id="KW-1185">Reference proteome</keyword>
<feature type="domain" description="Gfo/Idh/MocA-like oxidoreductase N-terminal" evidence="1">
    <location>
        <begin position="2"/>
        <end position="119"/>
    </location>
</feature>
<evidence type="ECO:0000313" key="3">
    <source>
        <dbReference type="EMBL" id="MCU9615113.1"/>
    </source>
</evidence>
<sequence length="330" mass="37297">MVRFGIIGTNWITEKLLDGGFQLDNFSLTAVYSRTEERAKEFAEKYQVENIFTDLEAMAASDSFDAIYIASPNSHHAKQSMLFMEHGKHVICEKPFASHEREAELMIACAQKNKVLLMEAMKTTFVPSFLSIKENLHKIGKVRRYVANYCQYSSRYDKYKEGIILNAFKPEFSNGSLMDIGIYCVYPMVALFGEPDKVQATGYMLESGVDGQGSILFTYKDMEAVVFHSKISNSFIPSEIQGENGTIIIDKISSPSKVEIHFNDGSIEDISKPQIENTMYYELKSFIELIESGKTESSINSYFNSRITARLLEAARKQVGIVFPADKVNE</sequence>